<dbReference type="AlphaFoldDB" id="A0A6L4X2G7"/>
<name>A0A6L4X2G7_9BIFI</name>
<dbReference type="Proteomes" id="UP000482084">
    <property type="component" value="Unassembled WGS sequence"/>
</dbReference>
<dbReference type="InterPro" id="IPR027417">
    <property type="entry name" value="P-loop_NTPase"/>
</dbReference>
<evidence type="ECO:0000313" key="2">
    <source>
        <dbReference type="EMBL" id="NEG71022.1"/>
    </source>
</evidence>
<evidence type="ECO:0000313" key="1">
    <source>
        <dbReference type="EMBL" id="KAB8289319.1"/>
    </source>
</evidence>
<dbReference type="Proteomes" id="UP000469943">
    <property type="component" value="Unassembled WGS sequence"/>
</dbReference>
<accession>A0A6L4X2G7</accession>
<dbReference type="EMBL" id="WHZX01000001">
    <property type="protein sequence ID" value="NEG71022.1"/>
    <property type="molecule type" value="Genomic_DNA"/>
</dbReference>
<reference evidence="1 4" key="2">
    <citation type="submission" date="2019-10" db="EMBL/GenBank/DDBJ databases">
        <title>Characterization of the phylogenetic diversity of two novel species belonging to the genus Bifidobacterium: Bifidobacterium cebidarum sp. nov. and Bifidobacterium leontopitheci sp. nov.</title>
        <authorList>
            <person name="Lugli G.A."/>
            <person name="Duranti S."/>
            <person name="Milani C."/>
            <person name="Turroni F."/>
            <person name="Ventura M."/>
        </authorList>
    </citation>
    <scope>NUCLEOTIDE SEQUENCE [LARGE SCALE GENOMIC DNA]</scope>
    <source>
        <strain evidence="1 4">DSM 100688</strain>
    </source>
</reference>
<dbReference type="Gene3D" id="3.40.50.300">
    <property type="entry name" value="P-loop containing nucleotide triphosphate hydrolases"/>
    <property type="match status" value="1"/>
</dbReference>
<keyword evidence="4" id="KW-1185">Reference proteome</keyword>
<protein>
    <submittedName>
        <fullName evidence="1">Terminase</fullName>
    </submittedName>
</protein>
<reference evidence="2 3" key="1">
    <citation type="submission" date="2019-10" db="EMBL/GenBank/DDBJ databases">
        <title>Bifidobacterium from non-human primates.</title>
        <authorList>
            <person name="Modesto M."/>
        </authorList>
    </citation>
    <scope>NUCLEOTIDE SEQUENCE [LARGE SCALE GENOMIC DNA]</scope>
    <source>
        <strain evidence="2 3">TREM</strain>
    </source>
</reference>
<dbReference type="EMBL" id="WBSM01000001">
    <property type="protein sequence ID" value="KAB8289319.1"/>
    <property type="molecule type" value="Genomic_DNA"/>
</dbReference>
<comment type="caution">
    <text evidence="1">The sequence shown here is derived from an EMBL/GenBank/DDBJ whole genome shotgun (WGS) entry which is preliminary data.</text>
</comment>
<proteinExistence type="predicted"/>
<sequence>MTGSAQTIIPDGIVSTAEPALYAFVRSLGFDLDDWQRDINRLLLAKRADGKWAARNGDISIPRQAGKTYDIGFIPFQRCIQQPRFTAIWTTHHFSVTHDTFLTMRDEIVYNDLMLPYIDPVKGVHSAAGQERFEFRNGSTLAFKARENGAIRGFKKVGLIVLDEAQQLSDSALAAVLPTQNRADNPQTIYMGTPPAPDMEGEVFARHRSEALAHKVRNTMYVEFSADRDCDPLDRSQWRKANPSYPNHTSDESILNLYGQFTADNFRRECLGIWDEDATANAIDPKQWDAGVVREPDLDGRVAYGLDMPPDRSALAIGVAVRHGDDTALVNLQEYVDVKRNGIAWAVEWLAERWPKTCAVVVDTQSPAMSLVPDLQKRHVRVTVTQTRDLGAATGRMLDMIHAGTLWHLPADQQPQLDSAARNVTLRDMGPNGMRAWNKKGSDIDISPLQAVTLALHGAFTSKRRPGRKAKAVAL</sequence>
<organism evidence="1 4">
    <name type="scientific">Bifidobacterium ramosum</name>
    <dbReference type="NCBI Taxonomy" id="1798158"/>
    <lineage>
        <taxon>Bacteria</taxon>
        <taxon>Bacillati</taxon>
        <taxon>Actinomycetota</taxon>
        <taxon>Actinomycetes</taxon>
        <taxon>Bifidobacteriales</taxon>
        <taxon>Bifidobacteriaceae</taxon>
        <taxon>Bifidobacterium</taxon>
    </lineage>
</organism>
<evidence type="ECO:0000313" key="3">
    <source>
        <dbReference type="Proteomes" id="UP000469943"/>
    </source>
</evidence>
<evidence type="ECO:0000313" key="4">
    <source>
        <dbReference type="Proteomes" id="UP000482084"/>
    </source>
</evidence>
<dbReference type="OrthoDB" id="3188010at2"/>
<gene>
    <name evidence="1" type="ORF">DSM100688_0399</name>
    <name evidence="2" type="ORF">GFD24_02025</name>
</gene>